<keyword evidence="7" id="KW-0539">Nucleus</keyword>
<evidence type="ECO:0000256" key="2">
    <source>
        <dbReference type="ARBA" id="ARBA00022553"/>
    </source>
</evidence>
<evidence type="ECO:0000256" key="1">
    <source>
        <dbReference type="ARBA" id="ARBA00008619"/>
    </source>
</evidence>
<evidence type="ECO:0000256" key="10">
    <source>
        <dbReference type="SAM" id="Coils"/>
    </source>
</evidence>
<dbReference type="Gene3D" id="1.20.58.60">
    <property type="match status" value="2"/>
</dbReference>
<evidence type="ECO:0000256" key="8">
    <source>
        <dbReference type="ARBA" id="ARBA00046312"/>
    </source>
</evidence>
<dbReference type="InterPro" id="IPR056887">
    <property type="entry name" value="SYNE1/2_dom"/>
</dbReference>
<feature type="coiled-coil region" evidence="10">
    <location>
        <begin position="661"/>
        <end position="690"/>
    </location>
</feature>
<evidence type="ECO:0000256" key="4">
    <source>
        <dbReference type="ARBA" id="ARBA00022737"/>
    </source>
</evidence>
<reference evidence="13" key="1">
    <citation type="submission" date="2025-08" db="UniProtKB">
        <authorList>
            <consortium name="Ensembl"/>
        </authorList>
    </citation>
    <scope>IDENTIFICATION</scope>
</reference>
<dbReference type="Pfam" id="PF10541">
    <property type="entry name" value="KASH"/>
    <property type="match status" value="1"/>
</dbReference>
<proteinExistence type="inferred from homology"/>
<dbReference type="Ensembl" id="ENSPTXT00000022431.1">
    <property type="protein sequence ID" value="ENSPTXP00000021764.1"/>
    <property type="gene ID" value="ENSPTXG00000014976.1"/>
</dbReference>
<evidence type="ECO:0000313" key="14">
    <source>
        <dbReference type="Proteomes" id="UP000472273"/>
    </source>
</evidence>
<dbReference type="Pfam" id="PF00435">
    <property type="entry name" value="Spectrin"/>
    <property type="match status" value="2"/>
</dbReference>
<evidence type="ECO:0000313" key="13">
    <source>
        <dbReference type="Ensembl" id="ENSPTXP00000021764.1"/>
    </source>
</evidence>
<accession>A0A670ZEB5</accession>
<evidence type="ECO:0000256" key="7">
    <source>
        <dbReference type="ARBA" id="ARBA00023242"/>
    </source>
</evidence>
<name>A0A670ZEB5_PSETE</name>
<feature type="compositionally biased region" description="Acidic residues" evidence="11">
    <location>
        <begin position="327"/>
        <end position="336"/>
    </location>
</feature>
<keyword evidence="4" id="KW-0677">Repeat</keyword>
<dbReference type="SMART" id="SM01249">
    <property type="entry name" value="KASH"/>
    <property type="match status" value="1"/>
</dbReference>
<dbReference type="FunFam" id="1.20.58.60:FF:000126">
    <property type="entry name" value="Spectrin repeat containing, nuclear envelope 1a"/>
    <property type="match status" value="1"/>
</dbReference>
<dbReference type="InterPro" id="IPR002017">
    <property type="entry name" value="Spectrin_repeat"/>
</dbReference>
<evidence type="ECO:0000256" key="9">
    <source>
        <dbReference type="PROSITE-ProRule" id="PRU00385"/>
    </source>
</evidence>
<feature type="topological domain" description="Perinuclear space" evidence="9">
    <location>
        <begin position="829"/>
        <end position="858"/>
    </location>
</feature>
<evidence type="ECO:0000259" key="12">
    <source>
        <dbReference type="PROSITE" id="PS51049"/>
    </source>
</evidence>
<feature type="topological domain" description="Cytoplasmic" evidence="9">
    <location>
        <begin position="1"/>
        <end position="807"/>
    </location>
</feature>
<protein>
    <submittedName>
        <fullName evidence="13">Spectrin repeat containing nuclear envelope protein 2</fullName>
    </submittedName>
</protein>
<feature type="compositionally biased region" description="Basic and acidic residues" evidence="11">
    <location>
        <begin position="337"/>
        <end position="354"/>
    </location>
</feature>
<reference evidence="13" key="2">
    <citation type="submission" date="2025-09" db="UniProtKB">
        <authorList>
            <consortium name="Ensembl"/>
        </authorList>
    </citation>
    <scope>IDENTIFICATION</scope>
</reference>
<keyword evidence="3 9" id="KW-0812">Transmembrane</keyword>
<dbReference type="GeneTree" id="ENSGT00940000154656"/>
<dbReference type="SUPFAM" id="SSF46966">
    <property type="entry name" value="Spectrin repeat"/>
    <property type="match status" value="5"/>
</dbReference>
<dbReference type="Pfam" id="PF25035">
    <property type="entry name" value="SYNE1"/>
    <property type="match status" value="1"/>
</dbReference>
<organism evidence="13 14">
    <name type="scientific">Pseudonaja textilis</name>
    <name type="common">Eastern brown snake</name>
    <dbReference type="NCBI Taxonomy" id="8673"/>
    <lineage>
        <taxon>Eukaryota</taxon>
        <taxon>Metazoa</taxon>
        <taxon>Chordata</taxon>
        <taxon>Craniata</taxon>
        <taxon>Vertebrata</taxon>
        <taxon>Euteleostomi</taxon>
        <taxon>Lepidosauria</taxon>
        <taxon>Squamata</taxon>
        <taxon>Bifurcata</taxon>
        <taxon>Unidentata</taxon>
        <taxon>Episquamata</taxon>
        <taxon>Toxicofera</taxon>
        <taxon>Serpentes</taxon>
        <taxon>Colubroidea</taxon>
        <taxon>Elapidae</taxon>
        <taxon>Hydrophiinae</taxon>
        <taxon>Pseudonaja</taxon>
    </lineage>
</organism>
<sequence length="858" mass="99927">MSHLHTWLARIESELSKPIVYDICDDQEIQRRLAEQQDLQRDIEQHTAGVESVFNICEILLHDSDACANETECDSIQQTTRSLERRWRNICAMSIERRMKIEATWRLWQKFLEDYSRFEVWLKTAEKTAAYPNSSEILYVTAKEELKKFEAFQRQIHERLTQLELINKQYRRLARENRTDSANKLKQMVYEGNHRWDNLQKRVTAILRRLKHFTSQWEEFMGTKDNIILVWLTEMDLQLTNVEHFSKSDFDDKMRQLNGFQREIMLNTSKIDQLIASGLYLIQKSEPEDAIILEEELEEFYSYCQEVFGRVARFHQRLISWHPGLEDEKESSENEADSDHARGMEVDPWPKKIVPEGPPSQQSLCHLIPTAGGPERSGCETPVSVDSIPLEWDHTGDVGGSSSPEDEEEDSFFSALSGKCQPTILSINVNTWKYTNSDTIQIHKSSHPVIPLSTRSVDDIKDISRILPSKDSQNSQNFISVSGIEKQPGTIERWELLQVQDLSNKLRMKQTWQQWQQLNADLTNIDIWLDKMEEEMEGLQEEEPQPVNSIQAIDQRVKKLKDMLKAYNNYKALVLSVNLTSKDFKQTDSTGYKELQNRLRRVNLRWEKANILLENWKKNLQKALIHCQDFHEQNQKLLLWLAAAETRRHQAQVKEPNADPHRIQESRKELMQLEKELLERQLQVNNLQEIAEYLLVKPDGEKYIEANEKVHVIGKKLKQLLEGVSCDLKASQGRQVGWTACSESDYSNSNFGEITEVNARRERGLLFVYVQVACPIYKLSSVCRMGEKEETNSFAPKKHAFFCRVLRAALPLQLFLLLLLFLASLIPVSEEDYSCTQTNNFARSFYPMLRYINGPPPI</sequence>
<dbReference type="PROSITE" id="PS51049">
    <property type="entry name" value="KASH"/>
    <property type="match status" value="1"/>
</dbReference>
<feature type="domain" description="KASH" evidence="12">
    <location>
        <begin position="799"/>
        <end position="858"/>
    </location>
</feature>
<gene>
    <name evidence="13" type="primary">SYNE2</name>
</gene>
<dbReference type="CDD" id="cd00176">
    <property type="entry name" value="SPEC"/>
    <property type="match status" value="2"/>
</dbReference>
<keyword evidence="10" id="KW-0175">Coiled coil</keyword>
<comment type="similarity">
    <text evidence="1">Belongs to the nesprin family.</text>
</comment>
<evidence type="ECO:0000256" key="6">
    <source>
        <dbReference type="ARBA" id="ARBA00023136"/>
    </source>
</evidence>
<dbReference type="GO" id="GO:0005640">
    <property type="term" value="C:nuclear outer membrane"/>
    <property type="evidence" value="ECO:0007669"/>
    <property type="project" value="UniProtKB-SubCell"/>
</dbReference>
<dbReference type="FunFam" id="1.20.58.60:FF:000157">
    <property type="entry name" value="Nesprin-1 isoform 1"/>
    <property type="match status" value="1"/>
</dbReference>
<keyword evidence="5" id="KW-1133">Transmembrane helix</keyword>
<dbReference type="InterPro" id="IPR018159">
    <property type="entry name" value="Spectrin/alpha-actinin"/>
</dbReference>
<evidence type="ECO:0000256" key="3">
    <source>
        <dbReference type="ARBA" id="ARBA00022692"/>
    </source>
</evidence>
<dbReference type="PANTHER" id="PTHR14514">
    <property type="entry name" value="PKA ANCHORING PROTEIN"/>
    <property type="match status" value="1"/>
</dbReference>
<dbReference type="Proteomes" id="UP000472273">
    <property type="component" value="Unplaced"/>
</dbReference>
<evidence type="ECO:0000256" key="5">
    <source>
        <dbReference type="ARBA" id="ARBA00022989"/>
    </source>
</evidence>
<feature type="region of interest" description="Disordered" evidence="11">
    <location>
        <begin position="325"/>
        <end position="408"/>
    </location>
</feature>
<evidence type="ECO:0000256" key="11">
    <source>
        <dbReference type="SAM" id="MobiDB-lite"/>
    </source>
</evidence>
<keyword evidence="14" id="KW-1185">Reference proteome</keyword>
<keyword evidence="2" id="KW-0597">Phosphoprotein</keyword>
<dbReference type="SMART" id="SM00150">
    <property type="entry name" value="SPEC"/>
    <property type="match status" value="5"/>
</dbReference>
<dbReference type="InterPro" id="IPR012315">
    <property type="entry name" value="KASH"/>
</dbReference>
<keyword evidence="6 9" id="KW-0472">Membrane</keyword>
<dbReference type="AlphaFoldDB" id="A0A670ZEB5"/>
<dbReference type="PANTHER" id="PTHR14514:SF4">
    <property type="entry name" value="NESPRIN-2"/>
    <property type="match status" value="1"/>
</dbReference>
<comment type="subcellular location">
    <subcellularLocation>
        <location evidence="8">Nucleus outer membrane</location>
        <topology evidence="8">Single-pass type IV membrane protein</topology>
    </subcellularLocation>
</comment>